<evidence type="ECO:0000256" key="9">
    <source>
        <dbReference type="SAM" id="Phobius"/>
    </source>
</evidence>
<evidence type="ECO:0000256" key="6">
    <source>
        <dbReference type="ARBA" id="ARBA00022840"/>
    </source>
</evidence>
<dbReference type="PANTHER" id="PTHR24221:SF654">
    <property type="entry name" value="ATP-BINDING CASSETTE SUB-FAMILY B MEMBER 6"/>
    <property type="match status" value="1"/>
</dbReference>
<feature type="transmembrane region" description="Helical" evidence="9">
    <location>
        <begin position="12"/>
        <end position="36"/>
    </location>
</feature>
<dbReference type="InterPro" id="IPR003593">
    <property type="entry name" value="AAA+_ATPase"/>
</dbReference>
<evidence type="ECO:0000313" key="12">
    <source>
        <dbReference type="EMBL" id="MFM0641620.1"/>
    </source>
</evidence>
<dbReference type="CDD" id="cd03228">
    <property type="entry name" value="ABCC_MRP_Like"/>
    <property type="match status" value="1"/>
</dbReference>
<dbReference type="Gene3D" id="3.40.50.300">
    <property type="entry name" value="P-loop containing nucleotide triphosphate hydrolases"/>
    <property type="match status" value="1"/>
</dbReference>
<evidence type="ECO:0000259" key="10">
    <source>
        <dbReference type="PROSITE" id="PS50893"/>
    </source>
</evidence>
<dbReference type="EMBL" id="JAQQCF010000044">
    <property type="protein sequence ID" value="MFM0641620.1"/>
    <property type="molecule type" value="Genomic_DNA"/>
</dbReference>
<keyword evidence="7 9" id="KW-1133">Transmembrane helix</keyword>
<dbReference type="Pfam" id="PF00005">
    <property type="entry name" value="ABC_tran"/>
    <property type="match status" value="1"/>
</dbReference>
<feature type="transmembrane region" description="Helical" evidence="9">
    <location>
        <begin position="232"/>
        <end position="254"/>
    </location>
</feature>
<dbReference type="InterPro" id="IPR036640">
    <property type="entry name" value="ABC1_TM_sf"/>
</dbReference>
<dbReference type="RefSeq" id="WP_408340182.1">
    <property type="nucleotide sequence ID" value="NZ_JAQQCF010000044.1"/>
</dbReference>
<evidence type="ECO:0000256" key="5">
    <source>
        <dbReference type="ARBA" id="ARBA00022741"/>
    </source>
</evidence>
<feature type="domain" description="ABC transporter" evidence="10">
    <location>
        <begin position="343"/>
        <end position="572"/>
    </location>
</feature>
<sequence>MLAELLRLLKRLWPITVLATTMGAASGIATAALLAVTNRTLHDGAAALPTLLWSFAGLCVLALAGEVISDIGNNLVGQRVIAMLRKNLCEKIMAAPIGQIEQFRSHRLITALNQDIDTISSFSFMFSSLAIATATIVGCLGYLFVLSPLLLVIALVAIALGSIVQTLARRVGIRRFGAAREAEDRLQKHYRSITEGAKELRLNGQRRSFVFEHELSGTIEAIFRLRVRAANVFVSANAFGSLLFFIVVGLMLTLQTWSPGADRTVITGFVLVLLYMKGPIQEIVGALPSIGRAQVAFQRIAELSARFSTREPSLVAGHENGSPERLADVFDTIALAGAHYRFAKPQDDHDAPAAGSDTSGTVGGFELGPVSLTIKRGETLFIVGENGCGKTTLIKLLLGLYQPDAGQLLLNGEPVRDEHLDDYRQLFSAVFSDYYLFDTLIPGEATLTAEAQKYLERLEIAHKVSVRDGAFTTTDLSTGQRKRLALVHAYLERRPVMVLDEWAADQDPTFRRIFYTEILPDLKRQGKTLIVISHDDRYFSAADRYIRLEDGHIVEEVRPVRVTTATQVAANAS</sequence>
<organism evidence="12 13">
    <name type="scientific">Paraburkholderia metrosideri</name>
    <dbReference type="NCBI Taxonomy" id="580937"/>
    <lineage>
        <taxon>Bacteria</taxon>
        <taxon>Pseudomonadati</taxon>
        <taxon>Pseudomonadota</taxon>
        <taxon>Betaproteobacteria</taxon>
        <taxon>Burkholderiales</taxon>
        <taxon>Burkholderiaceae</taxon>
        <taxon>Paraburkholderia</taxon>
    </lineage>
</organism>
<dbReference type="Pfam" id="PF00664">
    <property type="entry name" value="ABC_membrane"/>
    <property type="match status" value="1"/>
</dbReference>
<comment type="caution">
    <text evidence="12">The sequence shown here is derived from an EMBL/GenBank/DDBJ whole genome shotgun (WGS) entry which is preliminary data.</text>
</comment>
<evidence type="ECO:0000256" key="4">
    <source>
        <dbReference type="ARBA" id="ARBA00022692"/>
    </source>
</evidence>
<evidence type="ECO:0000256" key="7">
    <source>
        <dbReference type="ARBA" id="ARBA00022989"/>
    </source>
</evidence>
<dbReference type="InterPro" id="IPR005898">
    <property type="entry name" value="Cyc_pep_transpt_SyrD/YojI"/>
</dbReference>
<feature type="transmembrane region" description="Helical" evidence="9">
    <location>
        <begin position="51"/>
        <end position="76"/>
    </location>
</feature>
<keyword evidence="4 9" id="KW-0812">Transmembrane</keyword>
<accession>A0ABW9E1W2</accession>
<feature type="transmembrane region" description="Helical" evidence="9">
    <location>
        <begin position="149"/>
        <end position="168"/>
    </location>
</feature>
<keyword evidence="3" id="KW-0997">Cell inner membrane</keyword>
<dbReference type="PANTHER" id="PTHR24221">
    <property type="entry name" value="ATP-BINDING CASSETTE SUB-FAMILY B"/>
    <property type="match status" value="1"/>
</dbReference>
<name>A0ABW9E1W2_9BURK</name>
<evidence type="ECO:0000256" key="2">
    <source>
        <dbReference type="ARBA" id="ARBA00022475"/>
    </source>
</evidence>
<gene>
    <name evidence="12" type="ORF">PQQ63_33505</name>
</gene>
<evidence type="ECO:0000256" key="1">
    <source>
        <dbReference type="ARBA" id="ARBA00004651"/>
    </source>
</evidence>
<keyword evidence="5" id="KW-0547">Nucleotide-binding</keyword>
<dbReference type="PROSITE" id="PS50929">
    <property type="entry name" value="ABC_TM1F"/>
    <property type="match status" value="1"/>
</dbReference>
<reference evidence="12 13" key="1">
    <citation type="journal article" date="2024" name="Chem. Sci.">
        <title>Discovery of megapolipeptins by genome mining of a Burkholderiales bacteria collection.</title>
        <authorList>
            <person name="Paulo B.S."/>
            <person name="Recchia M.J.J."/>
            <person name="Lee S."/>
            <person name="Fergusson C.H."/>
            <person name="Romanowski S.B."/>
            <person name="Hernandez A."/>
            <person name="Krull N."/>
            <person name="Liu D.Y."/>
            <person name="Cavanagh H."/>
            <person name="Bos A."/>
            <person name="Gray C.A."/>
            <person name="Murphy B.T."/>
            <person name="Linington R.G."/>
            <person name="Eustaquio A.S."/>
        </authorList>
    </citation>
    <scope>NUCLEOTIDE SEQUENCE [LARGE SCALE GENOMIC DNA]</scope>
    <source>
        <strain evidence="12 13">RL17-338-BIC-A</strain>
    </source>
</reference>
<protein>
    <submittedName>
        <fullName evidence="12">Cyclic peptide export ABC transporter</fullName>
    </submittedName>
</protein>
<dbReference type="SUPFAM" id="SSF90123">
    <property type="entry name" value="ABC transporter transmembrane region"/>
    <property type="match status" value="1"/>
</dbReference>
<dbReference type="InterPro" id="IPR027417">
    <property type="entry name" value="P-loop_NTPase"/>
</dbReference>
<dbReference type="SUPFAM" id="SSF52540">
    <property type="entry name" value="P-loop containing nucleoside triphosphate hydrolases"/>
    <property type="match status" value="1"/>
</dbReference>
<proteinExistence type="predicted"/>
<evidence type="ECO:0000256" key="3">
    <source>
        <dbReference type="ARBA" id="ARBA00022519"/>
    </source>
</evidence>
<dbReference type="NCBIfam" id="TIGR01194">
    <property type="entry name" value="cyc_pep_trnsptr"/>
    <property type="match status" value="1"/>
</dbReference>
<keyword evidence="2" id="KW-1003">Cell membrane</keyword>
<dbReference type="InterPro" id="IPR039421">
    <property type="entry name" value="Type_1_exporter"/>
</dbReference>
<keyword evidence="8 9" id="KW-0472">Membrane</keyword>
<evidence type="ECO:0000313" key="13">
    <source>
        <dbReference type="Proteomes" id="UP001629432"/>
    </source>
</evidence>
<keyword evidence="6" id="KW-0067">ATP-binding</keyword>
<dbReference type="SMART" id="SM00382">
    <property type="entry name" value="AAA"/>
    <property type="match status" value="1"/>
</dbReference>
<evidence type="ECO:0000256" key="8">
    <source>
        <dbReference type="ARBA" id="ARBA00023136"/>
    </source>
</evidence>
<feature type="domain" description="ABC transmembrane type-1" evidence="11">
    <location>
        <begin position="17"/>
        <end position="292"/>
    </location>
</feature>
<dbReference type="Gene3D" id="1.20.1560.10">
    <property type="entry name" value="ABC transporter type 1, transmembrane domain"/>
    <property type="match status" value="1"/>
</dbReference>
<dbReference type="Proteomes" id="UP001629432">
    <property type="component" value="Unassembled WGS sequence"/>
</dbReference>
<keyword evidence="13" id="KW-1185">Reference proteome</keyword>
<evidence type="ECO:0000259" key="11">
    <source>
        <dbReference type="PROSITE" id="PS50929"/>
    </source>
</evidence>
<dbReference type="InterPro" id="IPR003439">
    <property type="entry name" value="ABC_transporter-like_ATP-bd"/>
</dbReference>
<comment type="subcellular location">
    <subcellularLocation>
        <location evidence="1">Cell membrane</location>
        <topology evidence="1">Multi-pass membrane protein</topology>
    </subcellularLocation>
</comment>
<feature type="transmembrane region" description="Helical" evidence="9">
    <location>
        <begin position="122"/>
        <end position="143"/>
    </location>
</feature>
<dbReference type="InterPro" id="IPR011527">
    <property type="entry name" value="ABC1_TM_dom"/>
</dbReference>
<dbReference type="PROSITE" id="PS50893">
    <property type="entry name" value="ABC_TRANSPORTER_2"/>
    <property type="match status" value="1"/>
</dbReference>